<sequence>MISLREPHRAGSSLLEPSRKCTRSMIFPRRLMSVPPTAWWRRKLAIARNDLRIVSNAFEPLTHRQHPSALTLQIQAPSERQ</sequence>
<dbReference type="Proteomes" id="UP000244722">
    <property type="component" value="Unassembled WGS sequence"/>
</dbReference>
<name>A0A2T6ZG37_TUBBO</name>
<keyword evidence="2" id="KW-1185">Reference proteome</keyword>
<gene>
    <name evidence="1" type="ORF">B9Z19DRAFT_444766</name>
</gene>
<comment type="caution">
    <text evidence="1">The sequence shown here is derived from an EMBL/GenBank/DDBJ whole genome shotgun (WGS) entry which is preliminary data.</text>
</comment>
<accession>A0A2T6ZG37</accession>
<evidence type="ECO:0000313" key="2">
    <source>
        <dbReference type="Proteomes" id="UP000244722"/>
    </source>
</evidence>
<reference evidence="1 2" key="1">
    <citation type="submission" date="2017-04" db="EMBL/GenBank/DDBJ databases">
        <title>Draft genome sequence of Tuber borchii Vittad., a whitish edible truffle.</title>
        <authorList>
            <consortium name="DOE Joint Genome Institute"/>
            <person name="Murat C."/>
            <person name="Kuo A."/>
            <person name="Barry K.W."/>
            <person name="Clum A."/>
            <person name="Dockter R.B."/>
            <person name="Fauchery L."/>
            <person name="Iotti M."/>
            <person name="Kohler A."/>
            <person name="Labutti K."/>
            <person name="Lindquist E.A."/>
            <person name="Lipzen A."/>
            <person name="Ohm R.A."/>
            <person name="Wang M."/>
            <person name="Grigoriev I.V."/>
            <person name="Zambonelli A."/>
            <person name="Martin F.M."/>
        </authorList>
    </citation>
    <scope>NUCLEOTIDE SEQUENCE [LARGE SCALE GENOMIC DNA]</scope>
    <source>
        <strain evidence="1 2">Tbo3840</strain>
    </source>
</reference>
<dbReference type="EMBL" id="NESQ01000298">
    <property type="protein sequence ID" value="PUU74460.1"/>
    <property type="molecule type" value="Genomic_DNA"/>
</dbReference>
<protein>
    <submittedName>
        <fullName evidence="1">Uncharacterized protein</fullName>
    </submittedName>
</protein>
<evidence type="ECO:0000313" key="1">
    <source>
        <dbReference type="EMBL" id="PUU74460.1"/>
    </source>
</evidence>
<organism evidence="1 2">
    <name type="scientific">Tuber borchii</name>
    <name type="common">White truffle</name>
    <dbReference type="NCBI Taxonomy" id="42251"/>
    <lineage>
        <taxon>Eukaryota</taxon>
        <taxon>Fungi</taxon>
        <taxon>Dikarya</taxon>
        <taxon>Ascomycota</taxon>
        <taxon>Pezizomycotina</taxon>
        <taxon>Pezizomycetes</taxon>
        <taxon>Pezizales</taxon>
        <taxon>Tuberaceae</taxon>
        <taxon>Tuber</taxon>
    </lineage>
</organism>
<proteinExistence type="predicted"/>
<dbReference type="AlphaFoldDB" id="A0A2T6ZG37"/>